<organism evidence="1 2">
    <name type="scientific">Pristionchus fissidentatus</name>
    <dbReference type="NCBI Taxonomy" id="1538716"/>
    <lineage>
        <taxon>Eukaryota</taxon>
        <taxon>Metazoa</taxon>
        <taxon>Ecdysozoa</taxon>
        <taxon>Nematoda</taxon>
        <taxon>Chromadorea</taxon>
        <taxon>Rhabditida</taxon>
        <taxon>Rhabditina</taxon>
        <taxon>Diplogasteromorpha</taxon>
        <taxon>Diplogasteroidea</taxon>
        <taxon>Neodiplogasteridae</taxon>
        <taxon>Pristionchus</taxon>
    </lineage>
</organism>
<dbReference type="AlphaFoldDB" id="A0AAV5V0F6"/>
<proteinExistence type="predicted"/>
<dbReference type="Proteomes" id="UP001432322">
    <property type="component" value="Unassembled WGS sequence"/>
</dbReference>
<gene>
    <name evidence="1" type="ORF">PFISCL1PPCAC_4156</name>
</gene>
<dbReference type="EMBL" id="BTSY01000002">
    <property type="protein sequence ID" value="GMT12859.1"/>
    <property type="molecule type" value="Genomic_DNA"/>
</dbReference>
<evidence type="ECO:0000313" key="2">
    <source>
        <dbReference type="Proteomes" id="UP001432322"/>
    </source>
</evidence>
<sequence length="85" mass="9560">EMTSPPNHHSKCTEEMPNGDLQHLYLERIAANKIRLRVYFKNNGVMGITCEHEVPAYTYLDGPIEMLGVEGGMPLIINHSIPRAV</sequence>
<feature type="non-terminal residue" evidence="1">
    <location>
        <position position="85"/>
    </location>
</feature>
<name>A0AAV5V0F6_9BILA</name>
<evidence type="ECO:0008006" key="3">
    <source>
        <dbReference type="Google" id="ProtNLM"/>
    </source>
</evidence>
<evidence type="ECO:0000313" key="1">
    <source>
        <dbReference type="EMBL" id="GMT12859.1"/>
    </source>
</evidence>
<comment type="caution">
    <text evidence="1">The sequence shown here is derived from an EMBL/GenBank/DDBJ whole genome shotgun (WGS) entry which is preliminary data.</text>
</comment>
<reference evidence="1" key="1">
    <citation type="submission" date="2023-10" db="EMBL/GenBank/DDBJ databases">
        <title>Genome assembly of Pristionchus species.</title>
        <authorList>
            <person name="Yoshida K."/>
            <person name="Sommer R.J."/>
        </authorList>
    </citation>
    <scope>NUCLEOTIDE SEQUENCE</scope>
    <source>
        <strain evidence="1">RS5133</strain>
    </source>
</reference>
<keyword evidence="2" id="KW-1185">Reference proteome</keyword>
<protein>
    <recommendedName>
        <fullName evidence="3">Galectin</fullName>
    </recommendedName>
</protein>
<accession>A0AAV5V0F6</accession>
<feature type="non-terminal residue" evidence="1">
    <location>
        <position position="1"/>
    </location>
</feature>